<feature type="compositionally biased region" description="Acidic residues" evidence="6">
    <location>
        <begin position="16"/>
        <end position="37"/>
    </location>
</feature>
<evidence type="ECO:0000256" key="1">
    <source>
        <dbReference type="ARBA" id="ARBA00022618"/>
    </source>
</evidence>
<dbReference type="HAMAP" id="MF_01197">
    <property type="entry name" value="SepF"/>
    <property type="match status" value="1"/>
</dbReference>
<keyword evidence="5" id="KW-0963">Cytoplasm</keyword>
<accession>A0ABT2M1F0</accession>
<dbReference type="InterPro" id="IPR023052">
    <property type="entry name" value="Cell_div_SepF"/>
</dbReference>
<evidence type="ECO:0000256" key="3">
    <source>
        <dbReference type="ARBA" id="ARBA00023306"/>
    </source>
</evidence>
<evidence type="ECO:0000256" key="5">
    <source>
        <dbReference type="HAMAP-Rule" id="MF_01197"/>
    </source>
</evidence>
<evidence type="ECO:0000313" key="7">
    <source>
        <dbReference type="EMBL" id="MCT7399357.1"/>
    </source>
</evidence>
<dbReference type="Proteomes" id="UP001431199">
    <property type="component" value="Unassembled WGS sequence"/>
</dbReference>
<feature type="region of interest" description="Disordered" evidence="6">
    <location>
        <begin position="14"/>
        <end position="88"/>
    </location>
</feature>
<evidence type="ECO:0000256" key="2">
    <source>
        <dbReference type="ARBA" id="ARBA00023210"/>
    </source>
</evidence>
<keyword evidence="3 5" id="KW-0131">Cell cycle</keyword>
<comment type="function">
    <text evidence="4 5">Cell division protein that is part of the divisome complex and is recruited early to the Z-ring. Probably stimulates Z-ring formation, perhaps through the cross-linking of FtsZ protofilaments. Its function overlaps with FtsA.</text>
</comment>
<dbReference type="InterPro" id="IPR038594">
    <property type="entry name" value="SepF-like_sf"/>
</dbReference>
<proteinExistence type="inferred from homology"/>
<name>A0ABT2M1F0_9FIRM</name>
<dbReference type="Pfam" id="PF04472">
    <property type="entry name" value="SepF"/>
    <property type="match status" value="1"/>
</dbReference>
<dbReference type="GO" id="GO:0051301">
    <property type="term" value="P:cell division"/>
    <property type="evidence" value="ECO:0007669"/>
    <property type="project" value="UniProtKB-KW"/>
</dbReference>
<evidence type="ECO:0000256" key="4">
    <source>
        <dbReference type="ARBA" id="ARBA00044936"/>
    </source>
</evidence>
<dbReference type="Gene3D" id="3.30.110.150">
    <property type="entry name" value="SepF-like protein"/>
    <property type="match status" value="1"/>
</dbReference>
<reference evidence="7" key="1">
    <citation type="submission" date="2022-09" db="EMBL/GenBank/DDBJ databases">
        <title>Eubacterium sp. LFL-14 isolated from human feces.</title>
        <authorList>
            <person name="Liu F."/>
        </authorList>
    </citation>
    <scope>NUCLEOTIDE SEQUENCE</scope>
    <source>
        <strain evidence="7">LFL-14</strain>
    </source>
</reference>
<comment type="similarity">
    <text evidence="5">Belongs to the SepF family.</text>
</comment>
<comment type="caution">
    <text evidence="7">The sequence shown here is derived from an EMBL/GenBank/DDBJ whole genome shotgun (WGS) entry which is preliminary data.</text>
</comment>
<dbReference type="PANTHER" id="PTHR35798">
    <property type="entry name" value="CELL DIVISION PROTEIN SEPF"/>
    <property type="match status" value="1"/>
</dbReference>
<dbReference type="InterPro" id="IPR007561">
    <property type="entry name" value="Cell_div_SepF/SepF-rel"/>
</dbReference>
<gene>
    <name evidence="5" type="primary">sepF</name>
    <name evidence="7" type="ORF">N5B56_09720</name>
</gene>
<evidence type="ECO:0000313" key="8">
    <source>
        <dbReference type="Proteomes" id="UP001431199"/>
    </source>
</evidence>
<keyword evidence="2 5" id="KW-0717">Septation</keyword>
<comment type="subunit">
    <text evidence="5">Homodimer. Interacts with FtsZ.</text>
</comment>
<keyword evidence="8" id="KW-1185">Reference proteome</keyword>
<keyword evidence="1 5" id="KW-0132">Cell division</keyword>
<sequence length="192" mass="21886">MSFIDKVSNILRMDYNQDDYDDYDEDFDDDFDEDEEETRQPERVSRTSYRDKYEDEDDELSYSKRSSHAKSSSRSSFMSKSSNKNARNVVPMRSSGLEVCVIKPSGYDETKEIIDTLLQGKAVIVNLEGVKLDLAQRIVDTVYGASYSIGGKLQKITGYIYIVTPSNVDLSGDFHDAISSSYNNMRSTSMYK</sequence>
<organism evidence="7 8">
    <name type="scientific">Eubacterium album</name>
    <dbReference type="NCBI Taxonomy" id="2978477"/>
    <lineage>
        <taxon>Bacteria</taxon>
        <taxon>Bacillati</taxon>
        <taxon>Bacillota</taxon>
        <taxon>Clostridia</taxon>
        <taxon>Eubacteriales</taxon>
        <taxon>Eubacteriaceae</taxon>
        <taxon>Eubacterium</taxon>
    </lineage>
</organism>
<feature type="compositionally biased region" description="Basic and acidic residues" evidence="6">
    <location>
        <begin position="38"/>
        <end position="53"/>
    </location>
</feature>
<dbReference type="EMBL" id="JAODBU010000008">
    <property type="protein sequence ID" value="MCT7399357.1"/>
    <property type="molecule type" value="Genomic_DNA"/>
</dbReference>
<evidence type="ECO:0000256" key="6">
    <source>
        <dbReference type="SAM" id="MobiDB-lite"/>
    </source>
</evidence>
<feature type="compositionally biased region" description="Low complexity" evidence="6">
    <location>
        <begin position="69"/>
        <end position="84"/>
    </location>
</feature>
<protein>
    <recommendedName>
        <fullName evidence="5">Cell division protein SepF</fullName>
    </recommendedName>
</protein>
<dbReference type="RefSeq" id="WP_260978818.1">
    <property type="nucleotide sequence ID" value="NZ_JAODBU010000008.1"/>
</dbReference>
<comment type="subcellular location">
    <subcellularLocation>
        <location evidence="5">Cytoplasm</location>
    </subcellularLocation>
    <text evidence="5">Localizes to the division site, in a FtsZ-dependent manner.</text>
</comment>
<dbReference type="PANTHER" id="PTHR35798:SF1">
    <property type="entry name" value="CELL DIVISION PROTEIN SEPF"/>
    <property type="match status" value="1"/>
</dbReference>